<gene>
    <name evidence="5" type="ORF">MMIC_P0884</name>
</gene>
<keyword evidence="1" id="KW-0175">Coiled coil</keyword>
<proteinExistence type="predicted"/>
<name>A0A1L8CM11_9PROT</name>
<reference evidence="5 6" key="1">
    <citation type="journal article" date="2017" name="Arch. Microbiol.">
        <title>Mariprofundus micogutta sp. nov., a novel iron-oxidizing zetaproteobacterium isolated from a deep-sea hydrothermal field at the Bayonnaise knoll of the Izu-Ogasawara arc, and a description of Mariprofundales ord. nov. and Zetaproteobacteria classis nov.</title>
        <authorList>
            <person name="Makita H."/>
            <person name="Tanaka E."/>
            <person name="Mitsunobu S."/>
            <person name="Miyazaki M."/>
            <person name="Nunoura T."/>
            <person name="Uematsu K."/>
            <person name="Takaki Y."/>
            <person name="Nishi S."/>
            <person name="Shimamura S."/>
            <person name="Takai K."/>
        </authorList>
    </citation>
    <scope>NUCLEOTIDE SEQUENCE [LARGE SCALE GENOMIC DNA]</scope>
    <source>
        <strain evidence="5 6">ET2</strain>
    </source>
</reference>
<dbReference type="Pfam" id="PF18799">
    <property type="entry name" value="LPD5"/>
    <property type="match status" value="1"/>
</dbReference>
<dbReference type="Pfam" id="PF18858">
    <property type="entry name" value="LPD39"/>
    <property type="match status" value="1"/>
</dbReference>
<evidence type="ECO:0000259" key="2">
    <source>
        <dbReference type="Pfam" id="PF18796"/>
    </source>
</evidence>
<feature type="domain" description="Large polyvalent protein-associated" evidence="4">
    <location>
        <begin position="1629"/>
        <end position="1767"/>
    </location>
</feature>
<feature type="domain" description="Large polyvalent protein-associated" evidence="2">
    <location>
        <begin position="1173"/>
        <end position="1251"/>
    </location>
</feature>
<sequence>MGAWDVVAEEPVAPNKIPEPWAVMSEEPAQQVSPGSEQIDPWAVVDESPSFMDQVGSNGESATMKDYGASVMKGGASMVKGIGWLAENLGAEDVGATLTDLGEEAVKYWDSSISPESKKEMSKKFITDDNGIGEGLTSPHTIGLALANSLLPMSLGIGAGGAVTKGIMAVAKPATAKGAAIAGATGYGAGEAAVSAPMAGSETYDEVMKMKHDDLIKHPAYTEVFNLMPSGLDEKEKQDGAKKIIAHAAGRKAASISGATTFVSGAPAGAMMGKLAKGLPLASTMPRAVATGAVSEGAQEAVQEGAEAVAQNYAIQSTADESRKLSDDVANRAVGGAVTGGVIGGALGGMAGTEVRSDNAGEETELSSDPWAVVGEDPASVDTNPAMEGISYEDAVNMADSGNEYGTNMAEVDQKAPKVPEPASTIEAQVDALNDGRKPAVLITPGESMPEIPEGLKTFELEDSGTLIYKDQQVLAKALNPETLGEALGYGTGAKPENPTGAVISMDAQGRIVAEQVTDETNPDIHQSIIVSAEKLAGEGGSVDLQPIEQVLEQRQAAVAVDMGDTAGIQVPTVEKGSEGASDASLAQDSKEIERAAQKQALAAISQGKSFEYNSEAQPASEKVSQPHSEFEVQPQNNGAVIISGPDVRNVLRQAGVGFAPRKNGTAYVSHKNADMAIESLSSEIEQTNPNDPTTPIESFGEKLKDSKRDKYQRMRDAVSDDEVANVPLSKSWPKADLDKIEDTYQAAFIKSIREEIPAKPRQSHKLKRWSEKVTMMRKFADDIQSGEVDIDAMKKMVSDNRVLREFETKVDLLSKLDRSLWGSVKTVSDWPNAYRYNEDGNKQASPSISVNRQRYHYNDSWTEVVDEIKADLGATAAQPAGRLKFEVRGNSATGFFINKKGDGEYRKLTDRFTDSKEAFEYIQNNHADLVNAWDGVKARDNVGKGDVRNKANRERTGKDYRKGKDISQDHFSEKFGFRGVDFGNYVKQGKGKNERQQSLNDAYDALMDLSEIMGVPTQALSLNGELGLAFGARGSGMASAHFEGADTQIKDSDFLINLTKTRGAGTLAHEFFHALDNYFQRQRGTAKGREGHYVTYEPTAMMMHNSGRTKLTKKALAEAQKKYPDSGFYKAENWDIDPAHTNEIRPEVEQAFEELVDALDASPMRSRARTIDKNKADGYWSRIIERAARSFENYVINEMALKGYENDYLANVKDWDSWSKNSERYPYLKPDEIAPIKEAFDNLFDTLETKQTEKGLALFSTSRDNGAKGGIVTVTQARDTITRILSTSGIAADINTVSTYSELPADVQADAEKQGSKGNVKGALHRSGSIYVVADQHSSLDDLEATVLHELMGHLGVRKLFGKDYVREMNKLYAALGGWAGVKKIADNRSVAREVDGYRKDLFGADRPDWQHDMRIAILTDELMAAIAQNKPKAMDKFKAVIGAIRQWLRDNGFAKLAEYGETDLLHVLQQGKKALINKTTATGETVLMVDYSHDQSDFEILPQENGTLIVKGDKDAIRAALQSAGRKAKGIPRKDGLLFGKSQAEGVRKALEARNRPNKKHEPTPTGMGGFDGFVDDHNTAVKSLSWDSVIGFAKDKRRILMGTLTNLQLGDVYSRVYDGMLNGNPLTNYNTLLQKLEAERNGALHEAELVDQTWDKLSNKEADAVGKLMNDATVYGIHPDKAFESQMPDLQKKLQQVRSEAEAVEVNREIVNENHRKLAYPNIAKRYKSLSEDAKGVYKNVRDLYSKQWNKTQEAMIDRISRNIPDEGLRKQSITEIRLAFRKAIQIGPYFPLARFGDYVTIARKDGDYIRDHHATSAQQKRAAAKYRKAGFQVSRVKGEEFSAGDIGNAPAFAQEVFGILDRHGLKQSDLADDVNQLMLKMMPDMSALKHSIHRKRIKGYSGDARRAFGHTVFHGAHHLSRIMYADQMQNEITRMKDEIGLLQSGKVSVLDDGNLAVDLLNEMKVRHEKIMNPNSHPMTSHLGSLGFIWYLGASPAAGIVNVSQTPLVTLPMLAGKYGWGKSSAALMRAMKDYARSPFKAGSYEAWVSLDRNKLLSKSEHALIDELIKDGTLDITQAHALAQLAETDTRHNAKGEMSRGRAKAMRYVGAFFHNAEVLNRQVSALAAYRLAKDSGSNHEQAVDQARKMVFDSHFNYASSNRPRYLKGDVVRVLTMFKQYSQHMTYALLRNFNQSFKGESKEVRNQARMTLAGILSQHALAAGTLGLPLASVIFSALDLAFDDDDEPYDSKAAYRNWLADTFGTKVGEAIAKGPVNAYTPIDLHSRVSLGELWLRTPDRDLTGKKEALYCQSAPKIDPPSASNFDPPKVCLNHALFLNLQLSFPVSIMSQ</sequence>
<evidence type="ECO:0000313" key="6">
    <source>
        <dbReference type="Proteomes" id="UP000231632"/>
    </source>
</evidence>
<protein>
    <recommendedName>
        <fullName evidence="7">Large polyvalent protein-associated domain-containing protein</fullName>
    </recommendedName>
</protein>
<feature type="domain" description="Large polyvalent protein-associated" evidence="3">
    <location>
        <begin position="854"/>
        <end position="974"/>
    </location>
</feature>
<dbReference type="InterPro" id="IPR041047">
    <property type="entry name" value="LPD1"/>
</dbReference>
<dbReference type="InterPro" id="IPR040651">
    <property type="entry name" value="LPD5"/>
</dbReference>
<keyword evidence="6" id="KW-1185">Reference proteome</keyword>
<dbReference type="EMBL" id="BDFD01000005">
    <property type="protein sequence ID" value="GAV19925.1"/>
    <property type="molecule type" value="Genomic_DNA"/>
</dbReference>
<dbReference type="OrthoDB" id="9151960at2"/>
<accession>A0A1L8CM11</accession>
<evidence type="ECO:0000259" key="4">
    <source>
        <dbReference type="Pfam" id="PF18858"/>
    </source>
</evidence>
<dbReference type="STRING" id="1921010.MMIC_P0884"/>
<dbReference type="Proteomes" id="UP000231632">
    <property type="component" value="Unassembled WGS sequence"/>
</dbReference>
<dbReference type="NCBIfam" id="NF032893">
    <property type="entry name" value="tail-700"/>
    <property type="match status" value="1"/>
</dbReference>
<feature type="coiled-coil region" evidence="1">
    <location>
        <begin position="1690"/>
        <end position="1717"/>
    </location>
</feature>
<evidence type="ECO:0000313" key="5">
    <source>
        <dbReference type="EMBL" id="GAV19925.1"/>
    </source>
</evidence>
<evidence type="ECO:0000256" key="1">
    <source>
        <dbReference type="SAM" id="Coils"/>
    </source>
</evidence>
<organism evidence="5 6">
    <name type="scientific">Mariprofundus micogutta</name>
    <dbReference type="NCBI Taxonomy" id="1921010"/>
    <lineage>
        <taxon>Bacteria</taxon>
        <taxon>Pseudomonadati</taxon>
        <taxon>Pseudomonadota</taxon>
        <taxon>Candidatius Mariprofundia</taxon>
        <taxon>Mariprofundales</taxon>
        <taxon>Mariprofundaceae</taxon>
        <taxon>Mariprofundus</taxon>
    </lineage>
</organism>
<comment type="caution">
    <text evidence="5">The sequence shown here is derived from an EMBL/GenBank/DDBJ whole genome shotgun (WGS) entry which is preliminary data.</text>
</comment>
<dbReference type="InterPro" id="IPR041639">
    <property type="entry name" value="LPD39"/>
</dbReference>
<dbReference type="Pfam" id="PF18796">
    <property type="entry name" value="LPD1"/>
    <property type="match status" value="1"/>
</dbReference>
<evidence type="ECO:0000259" key="3">
    <source>
        <dbReference type="Pfam" id="PF18799"/>
    </source>
</evidence>
<feature type="coiled-coil region" evidence="1">
    <location>
        <begin position="1629"/>
        <end position="1656"/>
    </location>
</feature>
<evidence type="ECO:0008006" key="7">
    <source>
        <dbReference type="Google" id="ProtNLM"/>
    </source>
</evidence>